<reference evidence="5" key="3">
    <citation type="submission" date="2025-09" db="UniProtKB">
        <authorList>
            <consortium name="Ensembl"/>
        </authorList>
    </citation>
    <scope>IDENTIFICATION</scope>
    <source>
        <strain evidence="5">2N</strain>
    </source>
</reference>
<dbReference type="OMA" id="TWNWEKQ"/>
<proteinExistence type="predicted"/>
<feature type="compositionally biased region" description="Polar residues" evidence="3">
    <location>
        <begin position="216"/>
        <end position="229"/>
    </location>
</feature>
<dbReference type="InterPro" id="IPR029311">
    <property type="entry name" value="CCDC50_N"/>
</dbReference>
<dbReference type="VEuPathDB" id="HostDB:ENSCPOG00000013365"/>
<feature type="compositionally biased region" description="Basic and acidic residues" evidence="3">
    <location>
        <begin position="253"/>
        <end position="268"/>
    </location>
</feature>
<gene>
    <name evidence="5" type="primary">CCDC50</name>
</gene>
<keyword evidence="1 2" id="KW-0175">Coiled coil</keyword>
<dbReference type="FunCoup" id="A0A286XXH4">
    <property type="interactions" value="1145"/>
</dbReference>
<protein>
    <submittedName>
        <fullName evidence="5">Coiled-coil domain containing 50</fullName>
    </submittedName>
</protein>
<evidence type="ECO:0000256" key="2">
    <source>
        <dbReference type="SAM" id="Coils"/>
    </source>
</evidence>
<dbReference type="GO" id="GO:0007605">
    <property type="term" value="P:sensory perception of sound"/>
    <property type="evidence" value="ECO:0007669"/>
    <property type="project" value="Ensembl"/>
</dbReference>
<dbReference type="OrthoDB" id="9994767at2759"/>
<evidence type="ECO:0000313" key="5">
    <source>
        <dbReference type="Ensembl" id="ENSCPOP00000030267.1"/>
    </source>
</evidence>
<dbReference type="KEGG" id="cpoc:100715264"/>
<feature type="compositionally biased region" description="Basic and acidic residues" evidence="3">
    <location>
        <begin position="392"/>
        <end position="414"/>
    </location>
</feature>
<dbReference type="InParanoid" id="A0A286XXH4"/>
<feature type="coiled-coil region" evidence="2">
    <location>
        <begin position="80"/>
        <end position="125"/>
    </location>
</feature>
<organism evidence="5 6">
    <name type="scientific">Cavia porcellus</name>
    <name type="common">Guinea pig</name>
    <dbReference type="NCBI Taxonomy" id="10141"/>
    <lineage>
        <taxon>Eukaryota</taxon>
        <taxon>Metazoa</taxon>
        <taxon>Chordata</taxon>
        <taxon>Craniata</taxon>
        <taxon>Vertebrata</taxon>
        <taxon>Euteleostomi</taxon>
        <taxon>Mammalia</taxon>
        <taxon>Eutheria</taxon>
        <taxon>Euarchontoglires</taxon>
        <taxon>Glires</taxon>
        <taxon>Rodentia</taxon>
        <taxon>Hystricomorpha</taxon>
        <taxon>Caviidae</taxon>
        <taxon>Cavia</taxon>
    </lineage>
</organism>
<sequence>MAEVSIDQSKLPGVKEVCRDFAVLEDHTLAHNLQEQEIEHHLASNIQRNRLVQHDLQVAKQLQEEDLKAQAQLLKRYKDLEQQDCEIAQEIQEKLAIEAERRRIQEKKDEDIARLLQEKELQEEKKRKKHIPEFSGADIYGDSYYEDGDQPRSRRARELGSGYSRSCSLQSDRKAVKQRKEKPRRPLENLEEPQELCSSERSRSSCSRDRMREAPQVTSEQCERTQACQERTRRPPLPRISGEVLLSTDSGDWEAKSSRRTRNWEKQSQHRNQLSPKSSQKSGLRCKEAVYGRDPGQGENRERRHRHKTPPFSEREERHHLCNTGMRSRVTKEAVCAPPSRVTHRDQEWYDAEIARKLQEEEILATQEDMRAAQVAQDEEIARLLMAEEKKAYKKAKEREKTSVDKKHDPECKSKTAKPAHSKSKESSEAHRWRTDRPARPPPGAQMEAEDLNGPHFTNQHSSSRHCAKSESSHKGFHYKQ</sequence>
<name>A0A286XXH4_CAVPO</name>
<reference evidence="5" key="2">
    <citation type="submission" date="2025-08" db="UniProtKB">
        <authorList>
            <consortium name="Ensembl"/>
        </authorList>
    </citation>
    <scope>IDENTIFICATION</scope>
    <source>
        <strain evidence="5">2N</strain>
    </source>
</reference>
<keyword evidence="6" id="KW-1185">Reference proteome</keyword>
<dbReference type="GO" id="GO:0005829">
    <property type="term" value="C:cytosol"/>
    <property type="evidence" value="ECO:0007669"/>
    <property type="project" value="Ensembl"/>
</dbReference>
<feature type="region of interest" description="Disordered" evidence="3">
    <location>
        <begin position="392"/>
        <end position="481"/>
    </location>
</feature>
<dbReference type="Bgee" id="ENSCPOG00000013365">
    <property type="expression patterns" value="Expressed in zone of skin and 12 other cell types or tissues"/>
</dbReference>
<dbReference type="InterPro" id="IPR039303">
    <property type="entry name" value="CCDC50"/>
</dbReference>
<feature type="compositionally biased region" description="Basic and acidic residues" evidence="3">
    <location>
        <begin position="423"/>
        <end position="439"/>
    </location>
</feature>
<dbReference type="PANTHER" id="PTHR22115:SF1">
    <property type="entry name" value="COILED-COIL DOMAIN-CONTAINING PROTEIN 50"/>
    <property type="match status" value="1"/>
</dbReference>
<evidence type="ECO:0000256" key="3">
    <source>
        <dbReference type="SAM" id="MobiDB-lite"/>
    </source>
</evidence>
<dbReference type="CTD" id="152137"/>
<dbReference type="GO" id="GO:0036064">
    <property type="term" value="C:ciliary basal body"/>
    <property type="evidence" value="ECO:0007669"/>
    <property type="project" value="Ensembl"/>
</dbReference>
<dbReference type="GO" id="GO:0031625">
    <property type="term" value="F:ubiquitin protein ligase binding"/>
    <property type="evidence" value="ECO:0007669"/>
    <property type="project" value="Ensembl"/>
</dbReference>
<evidence type="ECO:0000259" key="4">
    <source>
        <dbReference type="Pfam" id="PF15295"/>
    </source>
</evidence>
<feature type="domain" description="Coiled-coil" evidence="4">
    <location>
        <begin position="5"/>
        <end position="128"/>
    </location>
</feature>
<dbReference type="Pfam" id="PF15295">
    <property type="entry name" value="CCDC50_N"/>
    <property type="match status" value="1"/>
</dbReference>
<reference evidence="6" key="1">
    <citation type="journal article" date="2011" name="Nature">
        <title>A high-resolution map of human evolutionary constraint using 29 mammals.</title>
        <authorList>
            <person name="Lindblad-Toh K."/>
            <person name="Garber M."/>
            <person name="Zuk O."/>
            <person name="Lin M.F."/>
            <person name="Parker B.J."/>
            <person name="Washietl S."/>
            <person name="Kheradpour P."/>
            <person name="Ernst J."/>
            <person name="Jordan G."/>
            <person name="Mauceli E."/>
            <person name="Ward L.D."/>
            <person name="Lowe C.B."/>
            <person name="Holloway A.K."/>
            <person name="Clamp M."/>
            <person name="Gnerre S."/>
            <person name="Alfoldi J."/>
            <person name="Beal K."/>
            <person name="Chang J."/>
            <person name="Clawson H."/>
            <person name="Cuff J."/>
            <person name="Di Palma F."/>
            <person name="Fitzgerald S."/>
            <person name="Flicek P."/>
            <person name="Guttman M."/>
            <person name="Hubisz M.J."/>
            <person name="Jaffe D.B."/>
            <person name="Jungreis I."/>
            <person name="Kent W.J."/>
            <person name="Kostka D."/>
            <person name="Lara M."/>
            <person name="Martins A.L."/>
            <person name="Massingham T."/>
            <person name="Moltke I."/>
            <person name="Raney B.J."/>
            <person name="Rasmussen M.D."/>
            <person name="Robinson J."/>
            <person name="Stark A."/>
            <person name="Vilella A.J."/>
            <person name="Wen J."/>
            <person name="Xie X."/>
            <person name="Zody M.C."/>
            <person name="Baldwin J."/>
            <person name="Bloom T."/>
            <person name="Chin C.W."/>
            <person name="Heiman D."/>
            <person name="Nicol R."/>
            <person name="Nusbaum C."/>
            <person name="Young S."/>
            <person name="Wilkinson J."/>
            <person name="Worley K.C."/>
            <person name="Kovar C.L."/>
            <person name="Muzny D.M."/>
            <person name="Gibbs R.A."/>
            <person name="Cree A."/>
            <person name="Dihn H.H."/>
            <person name="Fowler G."/>
            <person name="Jhangiani S."/>
            <person name="Joshi V."/>
            <person name="Lee S."/>
            <person name="Lewis L.R."/>
            <person name="Nazareth L.V."/>
            <person name="Okwuonu G."/>
            <person name="Santibanez J."/>
            <person name="Warren W.C."/>
            <person name="Mardis E.R."/>
            <person name="Weinstock G.M."/>
            <person name="Wilson R.K."/>
            <person name="Delehaunty K."/>
            <person name="Dooling D."/>
            <person name="Fronik C."/>
            <person name="Fulton L."/>
            <person name="Fulton B."/>
            <person name="Graves T."/>
            <person name="Minx P."/>
            <person name="Sodergren E."/>
            <person name="Birney E."/>
            <person name="Margulies E.H."/>
            <person name="Herrero J."/>
            <person name="Green E.D."/>
            <person name="Haussler D."/>
            <person name="Siepel A."/>
            <person name="Goldman N."/>
            <person name="Pollard K.S."/>
            <person name="Pedersen J.S."/>
            <person name="Lander E.S."/>
            <person name="Kellis M."/>
        </authorList>
    </citation>
    <scope>NUCLEOTIDE SEQUENCE [LARGE SCALE GENOMIC DNA]</scope>
    <source>
        <strain evidence="6">2N</strain>
    </source>
</reference>
<dbReference type="GeneID" id="100715264"/>
<feature type="compositionally biased region" description="Basic and acidic residues" evidence="3">
    <location>
        <begin position="149"/>
        <end position="158"/>
    </location>
</feature>
<feature type="compositionally biased region" description="Polar residues" evidence="3">
    <location>
        <begin position="270"/>
        <end position="282"/>
    </location>
</feature>
<evidence type="ECO:0000256" key="1">
    <source>
        <dbReference type="ARBA" id="ARBA00023054"/>
    </source>
</evidence>
<dbReference type="RefSeq" id="XP_013015667.1">
    <property type="nucleotide sequence ID" value="XM_013160213.3"/>
</dbReference>
<dbReference type="EMBL" id="AAKN02012403">
    <property type="status" value="NOT_ANNOTATED_CDS"/>
    <property type="molecule type" value="Genomic_DNA"/>
</dbReference>
<dbReference type="Ensembl" id="ENSCPOT00000037968.1">
    <property type="protein sequence ID" value="ENSCPOP00000030267.1"/>
    <property type="gene ID" value="ENSCPOG00000013365.4"/>
</dbReference>
<feature type="region of interest" description="Disordered" evidence="3">
    <location>
        <begin position="137"/>
        <end position="318"/>
    </location>
</feature>
<dbReference type="Proteomes" id="UP000005447">
    <property type="component" value="Unassembled WGS sequence"/>
</dbReference>
<dbReference type="AlphaFoldDB" id="A0A286XXH4"/>
<accession>A0A286XXH4</accession>
<dbReference type="PANTHER" id="PTHR22115">
    <property type="entry name" value="C3ORF6 PROTEIN-RELATED"/>
    <property type="match status" value="1"/>
</dbReference>
<dbReference type="GeneTree" id="ENSGT00390000011058"/>
<dbReference type="EMBL" id="AAKN02012402">
    <property type="status" value="NOT_ANNOTATED_CDS"/>
    <property type="molecule type" value="Genomic_DNA"/>
</dbReference>
<feature type="compositionally biased region" description="Basic and acidic residues" evidence="3">
    <location>
        <begin position="198"/>
        <end position="213"/>
    </location>
</feature>
<evidence type="ECO:0000313" key="6">
    <source>
        <dbReference type="Proteomes" id="UP000005447"/>
    </source>
</evidence>